<evidence type="ECO:0000256" key="1">
    <source>
        <dbReference type="SAM" id="MobiDB-lite"/>
    </source>
</evidence>
<dbReference type="PANTHER" id="PTHR38612">
    <property type="entry name" value="PROTEIN DCT-5-RELATED"/>
    <property type="match status" value="1"/>
</dbReference>
<evidence type="ECO:0000313" key="3">
    <source>
        <dbReference type="EMBL" id="GMT17764.1"/>
    </source>
</evidence>
<keyword evidence="2" id="KW-0472">Membrane</keyword>
<feature type="region of interest" description="Disordered" evidence="1">
    <location>
        <begin position="106"/>
        <end position="130"/>
    </location>
</feature>
<evidence type="ECO:0000313" key="4">
    <source>
        <dbReference type="Proteomes" id="UP001432322"/>
    </source>
</evidence>
<reference evidence="3" key="1">
    <citation type="submission" date="2023-10" db="EMBL/GenBank/DDBJ databases">
        <title>Genome assembly of Pristionchus species.</title>
        <authorList>
            <person name="Yoshida K."/>
            <person name="Sommer R.J."/>
        </authorList>
    </citation>
    <scope>NUCLEOTIDE SEQUENCE</scope>
    <source>
        <strain evidence="3">RS5133</strain>
    </source>
</reference>
<protein>
    <submittedName>
        <fullName evidence="3">Uncharacterized protein</fullName>
    </submittedName>
</protein>
<feature type="transmembrane region" description="Helical" evidence="2">
    <location>
        <begin position="41"/>
        <end position="59"/>
    </location>
</feature>
<keyword evidence="4" id="KW-1185">Reference proteome</keyword>
<keyword evidence="2" id="KW-1133">Transmembrane helix</keyword>
<dbReference type="InterPro" id="IPR035161">
    <property type="entry name" value="DUF5332"/>
</dbReference>
<dbReference type="AlphaFoldDB" id="A0AAV5VEA1"/>
<evidence type="ECO:0000256" key="2">
    <source>
        <dbReference type="SAM" id="Phobius"/>
    </source>
</evidence>
<gene>
    <name evidence="3" type="ORF">PFISCL1PPCAC_9061</name>
</gene>
<sequence>LYPSGRPHSRTFMVGGHQSSRVEIIERVRESEEEMSASTDLVILILIIGILIAALAYLYNRNQKTEEALALSLKMQKEALKGEGKKDRVEEAKKVLAMLEHYDKKKAKSRTDEETSGYSEEDKKKRKKRKGKKDMFTYDELFGVDKKKTNEYGKVMLSVTEGGYKIPWIEGSGKIIELGPKLVKAMLEATQRGEPMPKGAPPFPPAYGAMSALKCAATAPDRPTIAKIHHQMAQAAAATDAKKAAK</sequence>
<dbReference type="EMBL" id="BTSY01000003">
    <property type="protein sequence ID" value="GMT17764.1"/>
    <property type="molecule type" value="Genomic_DNA"/>
</dbReference>
<feature type="non-terminal residue" evidence="3">
    <location>
        <position position="1"/>
    </location>
</feature>
<comment type="caution">
    <text evidence="3">The sequence shown here is derived from an EMBL/GenBank/DDBJ whole genome shotgun (WGS) entry which is preliminary data.</text>
</comment>
<accession>A0AAV5VEA1</accession>
<keyword evidence="2" id="KW-0812">Transmembrane</keyword>
<name>A0AAV5VEA1_9BILA</name>
<dbReference type="Proteomes" id="UP001432322">
    <property type="component" value="Unassembled WGS sequence"/>
</dbReference>
<proteinExistence type="predicted"/>
<organism evidence="3 4">
    <name type="scientific">Pristionchus fissidentatus</name>
    <dbReference type="NCBI Taxonomy" id="1538716"/>
    <lineage>
        <taxon>Eukaryota</taxon>
        <taxon>Metazoa</taxon>
        <taxon>Ecdysozoa</taxon>
        <taxon>Nematoda</taxon>
        <taxon>Chromadorea</taxon>
        <taxon>Rhabditida</taxon>
        <taxon>Rhabditina</taxon>
        <taxon>Diplogasteromorpha</taxon>
        <taxon>Diplogasteroidea</taxon>
        <taxon>Neodiplogasteridae</taxon>
        <taxon>Pristionchus</taxon>
    </lineage>
</organism>
<dbReference type="PANTHER" id="PTHR38612:SF2">
    <property type="entry name" value="PROTEIN DCT-5"/>
    <property type="match status" value="1"/>
</dbReference>